<dbReference type="Proteomes" id="UP000075398">
    <property type="component" value="Unassembled WGS sequence"/>
</dbReference>
<reference evidence="1 2" key="1">
    <citation type="journal article" date="2016" name="ISME J.">
        <title>Chasing the elusive Euryarchaeota class WSA2: genomes reveal a uniquely fastidious methyl-reducing methanogen.</title>
        <authorList>
            <person name="Nobu M.K."/>
            <person name="Narihiro T."/>
            <person name="Kuroda K."/>
            <person name="Mei R."/>
            <person name="Liu W.T."/>
        </authorList>
    </citation>
    <scope>NUCLEOTIDE SEQUENCE [LARGE SCALE GENOMIC DNA]</scope>
    <source>
        <strain evidence="1">U1lsi0528_Bin055</strain>
    </source>
</reference>
<evidence type="ECO:0000313" key="1">
    <source>
        <dbReference type="EMBL" id="KYC52818.1"/>
    </source>
</evidence>
<comment type="caution">
    <text evidence="1">The sequence shown here is derived from an EMBL/GenBank/DDBJ whole genome shotgun (WGS) entry which is preliminary data.</text>
</comment>
<sequence length="86" mass="10352">MNNFTDIYIHSKYFPYDGKFRYFIYHPNFGDVEVDYNMYLKIVKISVKSDQDGKTVKEKMEHIHEVINELMVVRGLVKKIDENDTR</sequence>
<dbReference type="EMBL" id="LNGC01000016">
    <property type="protein sequence ID" value="KYC52818.1"/>
    <property type="molecule type" value="Genomic_DNA"/>
</dbReference>
<organism evidence="1 2">
    <name type="scientific">Candidatus Methanofastidiosum methylothiophilum</name>
    <dbReference type="NCBI Taxonomy" id="1705564"/>
    <lineage>
        <taxon>Archaea</taxon>
        <taxon>Methanobacteriati</taxon>
        <taxon>Methanobacteriota</taxon>
        <taxon>Stenosarchaea group</taxon>
        <taxon>Candidatus Methanofastidiosia</taxon>
        <taxon>Candidatus Methanofastidiosales</taxon>
        <taxon>Candidatus Methanofastidiosaceae</taxon>
        <taxon>Candidatus Methanofastidiosum</taxon>
    </lineage>
</organism>
<accession>A0A150J6V0</accession>
<dbReference type="AlphaFoldDB" id="A0A150J6V0"/>
<evidence type="ECO:0000313" key="2">
    <source>
        <dbReference type="Proteomes" id="UP000075398"/>
    </source>
</evidence>
<gene>
    <name evidence="1" type="ORF">AMQ22_00609</name>
</gene>
<proteinExistence type="predicted"/>
<protein>
    <submittedName>
        <fullName evidence="1">Uncharacterized protein</fullName>
    </submittedName>
</protein>
<name>A0A150J6V0_9EURY</name>